<dbReference type="InterPro" id="IPR000064">
    <property type="entry name" value="NLP_P60_dom"/>
</dbReference>
<dbReference type="RefSeq" id="WP_236695469.1">
    <property type="nucleotide sequence ID" value="NZ_JYNX01000037.1"/>
</dbReference>
<evidence type="ECO:0000256" key="2">
    <source>
        <dbReference type="ARBA" id="ARBA00022670"/>
    </source>
</evidence>
<evidence type="ECO:0000259" key="7">
    <source>
        <dbReference type="PROSITE" id="PS51935"/>
    </source>
</evidence>
<dbReference type="InterPro" id="IPR038765">
    <property type="entry name" value="Papain-like_cys_pep_sf"/>
</dbReference>
<evidence type="ECO:0000256" key="6">
    <source>
        <dbReference type="SAM" id="MobiDB-lite"/>
    </source>
</evidence>
<evidence type="ECO:0000256" key="4">
    <source>
        <dbReference type="ARBA" id="ARBA00022807"/>
    </source>
</evidence>
<gene>
    <name evidence="8" type="ORF">MCHUDSM44219_03064</name>
</gene>
<dbReference type="Gene3D" id="3.90.1720.10">
    <property type="entry name" value="endopeptidase domain like (from Nostoc punctiforme)"/>
    <property type="match status" value="1"/>
</dbReference>
<evidence type="ECO:0000256" key="1">
    <source>
        <dbReference type="ARBA" id="ARBA00007074"/>
    </source>
</evidence>
<name>A0A0J6Z2D2_MYCCU</name>
<keyword evidence="3 8" id="KW-0378">Hydrolase</keyword>
<dbReference type="GO" id="GO:0006508">
    <property type="term" value="P:proteolysis"/>
    <property type="evidence" value="ECO:0007669"/>
    <property type="project" value="UniProtKB-KW"/>
</dbReference>
<proteinExistence type="inferred from homology"/>
<dbReference type="AlphaFoldDB" id="A0A0J6Z2D2"/>
<dbReference type="PANTHER" id="PTHR47359:SF3">
    <property type="entry name" value="NLP_P60 DOMAIN-CONTAINING PROTEIN-RELATED"/>
    <property type="match status" value="1"/>
</dbReference>
<dbReference type="PANTHER" id="PTHR47359">
    <property type="entry name" value="PEPTIDOGLYCAN DL-ENDOPEPTIDASE CWLO"/>
    <property type="match status" value="1"/>
</dbReference>
<dbReference type="EC" id="3.4.-.-" evidence="8"/>
<feature type="coiled-coil region" evidence="5">
    <location>
        <begin position="40"/>
        <end position="67"/>
    </location>
</feature>
<dbReference type="NCBIfam" id="NF038345">
    <property type="entry name" value="wall_hydro_RipC"/>
    <property type="match status" value="1"/>
</dbReference>
<sequence precursor="true">MILEPIRRISRSLVRSLVGAVAVATLLCVAVVSDVNADPASDALARMNELSRQAEQTTEAMHTAQIDLDAKLAVQADAEAKNAIDRSAVDVANAELAKYQAAVDKVAAAAYMGGSTDGLTAALTASSPRDLIDQLSIQKTMSTQMAADMAAFKSASQRAAQAAQRSADSAVRARLAADQATKVRAELQAKQSDLRAQIAAVQAQFEVLTPDQRAILADPGPPPPPVPGEPNPDDPAIVAMPDPPAAGVAPTPPSGEGAAVVQAALTRVGSPYSWGATGPNSFDCSGLIKWAFLQSGKSLPRSSQALAEGGQPVAVTDLQPGDIVTFYADVSHAGIYIGDGMMVHASTYGTPVKVAPISSAPIHNVRRY</sequence>
<organism evidence="8 9">
    <name type="scientific">Mycolicibacterium chubuense</name>
    <name type="common">Mycobacterium chubuense</name>
    <dbReference type="NCBI Taxonomy" id="1800"/>
    <lineage>
        <taxon>Bacteria</taxon>
        <taxon>Bacillati</taxon>
        <taxon>Actinomycetota</taxon>
        <taxon>Actinomycetes</taxon>
        <taxon>Mycobacteriales</taxon>
        <taxon>Mycobacteriaceae</taxon>
        <taxon>Mycolicibacterium</taxon>
    </lineage>
</organism>
<evidence type="ECO:0000256" key="3">
    <source>
        <dbReference type="ARBA" id="ARBA00022801"/>
    </source>
</evidence>
<feature type="coiled-coil region" evidence="5">
    <location>
        <begin position="177"/>
        <end position="204"/>
    </location>
</feature>
<evidence type="ECO:0000313" key="8">
    <source>
        <dbReference type="EMBL" id="KMO78826.1"/>
    </source>
</evidence>
<keyword evidence="9" id="KW-1185">Reference proteome</keyword>
<keyword evidence="5" id="KW-0175">Coiled coil</keyword>
<protein>
    <submittedName>
        <fullName evidence="8">Putative endopeptidase</fullName>
        <ecNumber evidence="8">3.4.-.-</ecNumber>
    </submittedName>
</protein>
<keyword evidence="4" id="KW-0788">Thiol protease</keyword>
<evidence type="ECO:0000313" key="9">
    <source>
        <dbReference type="Proteomes" id="UP000036176"/>
    </source>
</evidence>
<comment type="similarity">
    <text evidence="1">Belongs to the peptidase C40 family.</text>
</comment>
<dbReference type="Pfam" id="PF00877">
    <property type="entry name" value="NLPC_P60"/>
    <property type="match status" value="1"/>
</dbReference>
<dbReference type="Proteomes" id="UP000036176">
    <property type="component" value="Unassembled WGS sequence"/>
</dbReference>
<feature type="domain" description="NlpC/P60" evidence="7">
    <location>
        <begin position="254"/>
        <end position="368"/>
    </location>
</feature>
<dbReference type="SUPFAM" id="SSF54001">
    <property type="entry name" value="Cysteine proteinases"/>
    <property type="match status" value="1"/>
</dbReference>
<dbReference type="GO" id="GO:0008234">
    <property type="term" value="F:cysteine-type peptidase activity"/>
    <property type="evidence" value="ECO:0007669"/>
    <property type="project" value="UniProtKB-KW"/>
</dbReference>
<comment type="caution">
    <text evidence="8">The sequence shown here is derived from an EMBL/GenBank/DDBJ whole genome shotgun (WGS) entry which is preliminary data.</text>
</comment>
<dbReference type="InterPro" id="IPR051794">
    <property type="entry name" value="PG_Endopeptidase_C40"/>
</dbReference>
<keyword evidence="2" id="KW-0645">Protease</keyword>
<dbReference type="EMBL" id="JYNX01000037">
    <property type="protein sequence ID" value="KMO78826.1"/>
    <property type="molecule type" value="Genomic_DNA"/>
</dbReference>
<feature type="region of interest" description="Disordered" evidence="6">
    <location>
        <begin position="214"/>
        <end position="254"/>
    </location>
</feature>
<accession>A0A0J6Z2D2</accession>
<dbReference type="PROSITE" id="PS51935">
    <property type="entry name" value="NLPC_P60"/>
    <property type="match status" value="1"/>
</dbReference>
<dbReference type="PATRIC" id="fig|1800.3.peg.3069"/>
<reference evidence="8 9" key="1">
    <citation type="journal article" date="2015" name="Genome Biol. Evol.">
        <title>Characterization of Three Mycobacterium spp. with Potential Use in Bioremediation by Genome Sequencing and Comparative Genomics.</title>
        <authorList>
            <person name="Das S."/>
            <person name="Pettersson B.M."/>
            <person name="Behra P.R."/>
            <person name="Ramesh M."/>
            <person name="Dasgupta S."/>
            <person name="Bhattacharya A."/>
            <person name="Kirsebom L.A."/>
        </authorList>
    </citation>
    <scope>NUCLEOTIDE SEQUENCE [LARGE SCALE GENOMIC DNA]</scope>
    <source>
        <strain evidence="8 9">DSM 44219</strain>
    </source>
</reference>
<feature type="compositionally biased region" description="Pro residues" evidence="6">
    <location>
        <begin position="219"/>
        <end position="230"/>
    </location>
</feature>
<evidence type="ECO:0000256" key="5">
    <source>
        <dbReference type="SAM" id="Coils"/>
    </source>
</evidence>